<reference evidence="3 4" key="1">
    <citation type="submission" date="2017-04" db="EMBL/GenBank/DDBJ databases">
        <authorList>
            <person name="Afonso C.L."/>
            <person name="Miller P.J."/>
            <person name="Scott M.A."/>
            <person name="Spackman E."/>
            <person name="Goraichik I."/>
            <person name="Dimitrov K.M."/>
            <person name="Suarez D.L."/>
            <person name="Swayne D.E."/>
        </authorList>
    </citation>
    <scope>NUCLEOTIDE SEQUENCE [LARGE SCALE GENOMIC DNA]</scope>
    <source>
        <strain evidence="3 4">DSM 43828</strain>
    </source>
</reference>
<evidence type="ECO:0000313" key="4">
    <source>
        <dbReference type="Proteomes" id="UP000192674"/>
    </source>
</evidence>
<feature type="domain" description="YCII-related" evidence="2">
    <location>
        <begin position="1"/>
        <end position="114"/>
    </location>
</feature>
<dbReference type="SUPFAM" id="SSF54909">
    <property type="entry name" value="Dimeric alpha+beta barrel"/>
    <property type="match status" value="1"/>
</dbReference>
<sequence length="139" mass="15188">MKFMILIRATEDMENGVMPSEAALTEMTDFNEKLVNAGIMIGGDGLHPSAKGARVKFDGKKTSVIDGPFAEAKELIAGYWIWEVGSLEEAIEWVKQVPNPDGGHGEIEIRQVFEADDFGDSFTEEARAKDAALRARAGE</sequence>
<name>A0A1Y5Y2D4_KIBAR</name>
<evidence type="ECO:0000313" key="3">
    <source>
        <dbReference type="EMBL" id="SMD23493.1"/>
    </source>
</evidence>
<proteinExistence type="inferred from homology"/>
<dbReference type="RefSeq" id="WP_033392751.1">
    <property type="nucleotide sequence ID" value="NZ_FWXV01000009.1"/>
</dbReference>
<dbReference type="Pfam" id="PF03795">
    <property type="entry name" value="YCII"/>
    <property type="match status" value="1"/>
</dbReference>
<keyword evidence="4" id="KW-1185">Reference proteome</keyword>
<evidence type="ECO:0000259" key="2">
    <source>
        <dbReference type="Pfam" id="PF03795"/>
    </source>
</evidence>
<dbReference type="Proteomes" id="UP000192674">
    <property type="component" value="Unassembled WGS sequence"/>
</dbReference>
<dbReference type="EMBL" id="FWXV01000009">
    <property type="protein sequence ID" value="SMD23493.1"/>
    <property type="molecule type" value="Genomic_DNA"/>
</dbReference>
<dbReference type="OrthoDB" id="668782at2"/>
<dbReference type="AlphaFoldDB" id="A0A1Y5Y2D4"/>
<protein>
    <submittedName>
        <fullName evidence="3">Uncharacterized conserved protein</fullName>
    </submittedName>
</protein>
<evidence type="ECO:0000256" key="1">
    <source>
        <dbReference type="ARBA" id="ARBA00007689"/>
    </source>
</evidence>
<dbReference type="InterPro" id="IPR005545">
    <property type="entry name" value="YCII"/>
</dbReference>
<dbReference type="PANTHER" id="PTHR35174:SF4">
    <property type="entry name" value="BLL7163 PROTEIN"/>
    <property type="match status" value="1"/>
</dbReference>
<comment type="similarity">
    <text evidence="1">Belongs to the YciI family.</text>
</comment>
<organism evidence="3 4">
    <name type="scientific">Kibdelosporangium aridum</name>
    <dbReference type="NCBI Taxonomy" id="2030"/>
    <lineage>
        <taxon>Bacteria</taxon>
        <taxon>Bacillati</taxon>
        <taxon>Actinomycetota</taxon>
        <taxon>Actinomycetes</taxon>
        <taxon>Pseudonocardiales</taxon>
        <taxon>Pseudonocardiaceae</taxon>
        <taxon>Kibdelosporangium</taxon>
    </lineage>
</organism>
<accession>A0A1Y5Y2D4</accession>
<gene>
    <name evidence="3" type="ORF">SAMN05661093_08021</name>
</gene>
<dbReference type="InterPro" id="IPR011008">
    <property type="entry name" value="Dimeric_a/b-barrel"/>
</dbReference>
<dbReference type="PANTHER" id="PTHR35174">
    <property type="entry name" value="BLL7171 PROTEIN-RELATED"/>
    <property type="match status" value="1"/>
</dbReference>
<dbReference type="Gene3D" id="3.30.70.1060">
    <property type="entry name" value="Dimeric alpha+beta barrel"/>
    <property type="match status" value="1"/>
</dbReference>